<protein>
    <submittedName>
        <fullName evidence="2">Uncharacterized protein</fullName>
    </submittedName>
</protein>
<accession>A0A0F9A4Z8</accession>
<dbReference type="AlphaFoldDB" id="A0A0F9A4Z8"/>
<organism evidence="2">
    <name type="scientific">marine sediment metagenome</name>
    <dbReference type="NCBI Taxonomy" id="412755"/>
    <lineage>
        <taxon>unclassified sequences</taxon>
        <taxon>metagenomes</taxon>
        <taxon>ecological metagenomes</taxon>
    </lineage>
</organism>
<evidence type="ECO:0000313" key="2">
    <source>
        <dbReference type="EMBL" id="KKL04634.1"/>
    </source>
</evidence>
<evidence type="ECO:0000256" key="1">
    <source>
        <dbReference type="SAM" id="Phobius"/>
    </source>
</evidence>
<reference evidence="2" key="1">
    <citation type="journal article" date="2015" name="Nature">
        <title>Complex archaea that bridge the gap between prokaryotes and eukaryotes.</title>
        <authorList>
            <person name="Spang A."/>
            <person name="Saw J.H."/>
            <person name="Jorgensen S.L."/>
            <person name="Zaremba-Niedzwiedzka K."/>
            <person name="Martijn J."/>
            <person name="Lind A.E."/>
            <person name="van Eijk R."/>
            <person name="Schleper C."/>
            <person name="Guy L."/>
            <person name="Ettema T.J."/>
        </authorList>
    </citation>
    <scope>NUCLEOTIDE SEQUENCE</scope>
</reference>
<keyword evidence="1" id="KW-0472">Membrane</keyword>
<keyword evidence="1" id="KW-0812">Transmembrane</keyword>
<gene>
    <name evidence="2" type="ORF">LCGC14_2614120</name>
</gene>
<feature type="transmembrane region" description="Helical" evidence="1">
    <location>
        <begin position="6"/>
        <end position="30"/>
    </location>
</feature>
<dbReference type="EMBL" id="LAZR01044444">
    <property type="protein sequence ID" value="KKL04634.1"/>
    <property type="molecule type" value="Genomic_DNA"/>
</dbReference>
<name>A0A0F9A4Z8_9ZZZZ</name>
<sequence length="103" mass="11603">MIWWVSLSISVGVAIILGIILAFIIAGFLIKAKQKKIVKESSEKILKQDKKFIFEGKKYDLKAEIKKGMDGKEPEVEKGSREIEGVKKIKKTVSKVIKDKKGK</sequence>
<keyword evidence="1" id="KW-1133">Transmembrane helix</keyword>
<comment type="caution">
    <text evidence="2">The sequence shown here is derived from an EMBL/GenBank/DDBJ whole genome shotgun (WGS) entry which is preliminary data.</text>
</comment>
<proteinExistence type="predicted"/>